<protein>
    <submittedName>
        <fullName evidence="1">Nitroimidazol reductase NimA-like FMN-containing flavoprotein (Pyridoxamine 5'-phosphate oxidase superfamily)</fullName>
    </submittedName>
</protein>
<dbReference type="RefSeq" id="WP_310073490.1">
    <property type="nucleotide sequence ID" value="NZ_JAVDVX010000005.1"/>
</dbReference>
<name>A0ABU1V082_9GAMM</name>
<sequence length="219" mass="23664">MNQQSPSSPSPRTRIRRLAEKASYEQQTLYAVIDEAYLCNIAFNDGTSTHCIPTACWRIGNALYVHGSNGGRLTKILTAGTQVSVAITHLDGLVLARSAFNHSMHYRSAVIYGTFELVEDKQAKIAAMDALMDKIAAGRKHEARPGNAKELAATSVMRISLDEAACKISNSAPSDDEEDMQLPVWAGVLPLAVKHGEPMHADNGSIPTPAYVTGWVKTA</sequence>
<dbReference type="Proteomes" id="UP001253595">
    <property type="component" value="Unassembled WGS sequence"/>
</dbReference>
<accession>A0ABU1V082</accession>
<dbReference type="PANTHER" id="PTHR34071:SF2">
    <property type="entry name" value="FLAVIN-NUCLEOTIDE-BINDING PROTEIN"/>
    <property type="match status" value="1"/>
</dbReference>
<keyword evidence="2" id="KW-1185">Reference proteome</keyword>
<dbReference type="SUPFAM" id="SSF50475">
    <property type="entry name" value="FMN-binding split barrel"/>
    <property type="match status" value="1"/>
</dbReference>
<organism evidence="1 2">
    <name type="scientific">Cellvibrio fibrivorans</name>
    <dbReference type="NCBI Taxonomy" id="126350"/>
    <lineage>
        <taxon>Bacteria</taxon>
        <taxon>Pseudomonadati</taxon>
        <taxon>Pseudomonadota</taxon>
        <taxon>Gammaproteobacteria</taxon>
        <taxon>Cellvibrionales</taxon>
        <taxon>Cellvibrionaceae</taxon>
        <taxon>Cellvibrio</taxon>
    </lineage>
</organism>
<dbReference type="PANTHER" id="PTHR34071">
    <property type="entry name" value="5-NITROIMIDAZOLE ANTIBIOTICS RESISTANCE PROTEIN, NIMA-FAMILY-RELATED PROTEIN-RELATED"/>
    <property type="match status" value="1"/>
</dbReference>
<dbReference type="InterPro" id="IPR012349">
    <property type="entry name" value="Split_barrel_FMN-bd"/>
</dbReference>
<dbReference type="EMBL" id="JAVDVX010000005">
    <property type="protein sequence ID" value="MDR7090844.1"/>
    <property type="molecule type" value="Genomic_DNA"/>
</dbReference>
<proteinExistence type="predicted"/>
<dbReference type="Pfam" id="PF12900">
    <property type="entry name" value="Pyridox_ox_2"/>
    <property type="match status" value="1"/>
</dbReference>
<dbReference type="InterPro" id="IPR024747">
    <property type="entry name" value="Pyridox_Oxase-rel"/>
</dbReference>
<evidence type="ECO:0000313" key="2">
    <source>
        <dbReference type="Proteomes" id="UP001253595"/>
    </source>
</evidence>
<reference evidence="1 2" key="1">
    <citation type="submission" date="2023-07" db="EMBL/GenBank/DDBJ databases">
        <title>Sorghum-associated microbial communities from plants grown in Nebraska, USA.</title>
        <authorList>
            <person name="Schachtman D."/>
        </authorList>
    </citation>
    <scope>NUCLEOTIDE SEQUENCE [LARGE SCALE GENOMIC DNA]</scope>
    <source>
        <strain evidence="1 2">BE190</strain>
    </source>
</reference>
<comment type="caution">
    <text evidence="1">The sequence shown here is derived from an EMBL/GenBank/DDBJ whole genome shotgun (WGS) entry which is preliminary data.</text>
</comment>
<evidence type="ECO:0000313" key="1">
    <source>
        <dbReference type="EMBL" id="MDR7090844.1"/>
    </source>
</evidence>
<dbReference type="Gene3D" id="2.30.110.10">
    <property type="entry name" value="Electron Transport, Fmn-binding Protein, Chain A"/>
    <property type="match status" value="1"/>
</dbReference>
<gene>
    <name evidence="1" type="ORF">J2X05_002870</name>
</gene>